<dbReference type="Pfam" id="PF13458">
    <property type="entry name" value="Peripla_BP_6"/>
    <property type="match status" value="1"/>
</dbReference>
<protein>
    <submittedName>
        <fullName evidence="4">Branched-chain amino acid ABC transporter substrate-binding protein</fullName>
    </submittedName>
</protein>
<name>A0A7V2SZ63_LEUMU</name>
<accession>A0A7V2SZ63</accession>
<dbReference type="InterPro" id="IPR028081">
    <property type="entry name" value="Leu-bd"/>
</dbReference>
<feature type="domain" description="Leucine-binding protein" evidence="3">
    <location>
        <begin position="35"/>
        <end position="196"/>
    </location>
</feature>
<evidence type="ECO:0000256" key="1">
    <source>
        <dbReference type="ARBA" id="ARBA00010062"/>
    </source>
</evidence>
<dbReference type="AlphaFoldDB" id="A0A7V2SZ63"/>
<dbReference type="SUPFAM" id="SSF53822">
    <property type="entry name" value="Periplasmic binding protein-like I"/>
    <property type="match status" value="1"/>
</dbReference>
<dbReference type="EMBL" id="DRMS01000195">
    <property type="protein sequence ID" value="HFC92187.1"/>
    <property type="molecule type" value="Genomic_DNA"/>
</dbReference>
<sequence>MSLHKITKISLLLLLYFSLGTGALLHAEDGITAETIRIGGVLALKGNSKGLGINMKAGIEAAFKDAKVQNRSVTYIARNDSYTPKQTIAATEKLIKEKVFIFAGNVGTPTAKVSLPLLAKHNIPAVGFFTGAGLLRPGKGSIINYRASYVQETAKVIKAALDNGVKANQVCAYVQNDAYGMAGIAGIIKALENTKGSKGTIKLLKKLKAMTGENPKRNNIGSVGVYKRNSTFARPGYKSLKAWEKSQNTRCKIIVTVGSYKSISEFIAYSRYKKDPWIFSAVSFTGAENFKDELIKFKVKNDVIMTQVVPLLDSTIPLVIEAKEKLGNQFGYVSLEGFIVGKLILYGLNKIKGEITRRSFTQALLGSQFAIKKLPLDFKKNNQGSNLVNIMTLKQGEWEAANYSSIWKTN</sequence>
<gene>
    <name evidence="4" type="ORF">ENJ51_05175</name>
</gene>
<dbReference type="InterPro" id="IPR028082">
    <property type="entry name" value="Peripla_BP_I"/>
</dbReference>
<reference evidence="4" key="1">
    <citation type="journal article" date="2020" name="mSystems">
        <title>Genome- and Community-Level Interaction Insights into Carbon Utilization and Element Cycling Functions of Hydrothermarchaeota in Hydrothermal Sediment.</title>
        <authorList>
            <person name="Zhou Z."/>
            <person name="Liu Y."/>
            <person name="Xu W."/>
            <person name="Pan J."/>
            <person name="Luo Z.H."/>
            <person name="Li M."/>
        </authorList>
    </citation>
    <scope>NUCLEOTIDE SEQUENCE [LARGE SCALE GENOMIC DNA]</scope>
    <source>
        <strain evidence="4">HyVt-493</strain>
    </source>
</reference>
<dbReference type="PANTHER" id="PTHR47235">
    <property type="entry name" value="BLR6548 PROTEIN"/>
    <property type="match status" value="1"/>
</dbReference>
<comment type="similarity">
    <text evidence="1">Belongs to the leucine-binding protein family.</text>
</comment>
<evidence type="ECO:0000259" key="3">
    <source>
        <dbReference type="Pfam" id="PF13458"/>
    </source>
</evidence>
<proteinExistence type="inferred from homology"/>
<dbReference type="Gene3D" id="3.40.50.2300">
    <property type="match status" value="2"/>
</dbReference>
<evidence type="ECO:0000313" key="4">
    <source>
        <dbReference type="EMBL" id="HFC92187.1"/>
    </source>
</evidence>
<evidence type="ECO:0000256" key="2">
    <source>
        <dbReference type="ARBA" id="ARBA00022729"/>
    </source>
</evidence>
<dbReference type="PANTHER" id="PTHR47235:SF1">
    <property type="entry name" value="BLR6548 PROTEIN"/>
    <property type="match status" value="1"/>
</dbReference>
<keyword evidence="2" id="KW-0732">Signal</keyword>
<dbReference type="Proteomes" id="UP000885750">
    <property type="component" value="Unassembled WGS sequence"/>
</dbReference>
<organism evidence="4">
    <name type="scientific">Leucothrix mucor</name>
    <dbReference type="NCBI Taxonomy" id="45248"/>
    <lineage>
        <taxon>Bacteria</taxon>
        <taxon>Pseudomonadati</taxon>
        <taxon>Pseudomonadota</taxon>
        <taxon>Gammaproteobacteria</taxon>
        <taxon>Thiotrichales</taxon>
        <taxon>Thiotrichaceae</taxon>
        <taxon>Leucothrix</taxon>
    </lineage>
</organism>
<comment type="caution">
    <text evidence="4">The sequence shown here is derived from an EMBL/GenBank/DDBJ whole genome shotgun (WGS) entry which is preliminary data.</text>
</comment>